<feature type="region of interest" description="Disordered" evidence="6">
    <location>
        <begin position="893"/>
        <end position="1010"/>
    </location>
</feature>
<dbReference type="PANTHER" id="PTHR45705">
    <property type="entry name" value="FI20236P1"/>
    <property type="match status" value="1"/>
</dbReference>
<dbReference type="Pfam" id="PF00169">
    <property type="entry name" value="PH"/>
    <property type="match status" value="1"/>
</dbReference>
<feature type="region of interest" description="Disordered" evidence="6">
    <location>
        <begin position="1542"/>
        <end position="1652"/>
    </location>
</feature>
<feature type="compositionally biased region" description="Polar residues" evidence="6">
    <location>
        <begin position="1804"/>
        <end position="1815"/>
    </location>
</feature>
<keyword evidence="4" id="KW-0862">Zinc</keyword>
<dbReference type="PROSITE" id="PS50115">
    <property type="entry name" value="ARFGAP"/>
    <property type="match status" value="1"/>
</dbReference>
<dbReference type="InterPro" id="IPR037278">
    <property type="entry name" value="ARFGAP/RecO"/>
</dbReference>
<reference evidence="9" key="1">
    <citation type="submission" date="2023-10" db="EMBL/GenBank/DDBJ databases">
        <authorList>
            <person name="Guldener U."/>
        </authorList>
    </citation>
    <scope>NUCLEOTIDE SEQUENCE</scope>
    <source>
        <strain evidence="9">Mp4</strain>
    </source>
</reference>
<dbReference type="Gene3D" id="1.20.1270.60">
    <property type="entry name" value="Arfaptin homology (AH) domain/BAR domain"/>
    <property type="match status" value="1"/>
</dbReference>
<feature type="region of interest" description="Disordered" evidence="6">
    <location>
        <begin position="524"/>
        <end position="551"/>
    </location>
</feature>
<feature type="region of interest" description="Disordered" evidence="6">
    <location>
        <begin position="183"/>
        <end position="205"/>
    </location>
</feature>
<organism evidence="9 10">
    <name type="scientific">Melanopsichium pennsylvanicum</name>
    <dbReference type="NCBI Taxonomy" id="63383"/>
    <lineage>
        <taxon>Eukaryota</taxon>
        <taxon>Fungi</taxon>
        <taxon>Dikarya</taxon>
        <taxon>Basidiomycota</taxon>
        <taxon>Ustilaginomycotina</taxon>
        <taxon>Ustilaginomycetes</taxon>
        <taxon>Ustilaginales</taxon>
        <taxon>Ustilaginaceae</taxon>
        <taxon>Melanopsichium</taxon>
    </lineage>
</organism>
<dbReference type="Gene3D" id="1.10.220.150">
    <property type="entry name" value="Arf GTPase activating protein"/>
    <property type="match status" value="1"/>
</dbReference>
<feature type="compositionally biased region" description="Polar residues" evidence="6">
    <location>
        <begin position="1385"/>
        <end position="1401"/>
    </location>
</feature>
<feature type="compositionally biased region" description="Basic and acidic residues" evidence="6">
    <location>
        <begin position="979"/>
        <end position="993"/>
    </location>
</feature>
<feature type="compositionally biased region" description="Polar residues" evidence="6">
    <location>
        <begin position="946"/>
        <end position="960"/>
    </location>
</feature>
<evidence type="ECO:0000256" key="3">
    <source>
        <dbReference type="ARBA" id="ARBA00022771"/>
    </source>
</evidence>
<evidence type="ECO:0000256" key="2">
    <source>
        <dbReference type="ARBA" id="ARBA00022723"/>
    </source>
</evidence>
<dbReference type="InterPro" id="IPR011993">
    <property type="entry name" value="PH-like_dom_sf"/>
</dbReference>
<evidence type="ECO:0000256" key="4">
    <source>
        <dbReference type="ARBA" id="ARBA00022833"/>
    </source>
</evidence>
<feature type="region of interest" description="Disordered" evidence="6">
    <location>
        <begin position="1381"/>
        <end position="1401"/>
    </location>
</feature>
<keyword evidence="2" id="KW-0479">Metal-binding</keyword>
<keyword evidence="3 5" id="KW-0863">Zinc-finger</keyword>
<feature type="region of interest" description="Disordered" evidence="6">
    <location>
        <begin position="1786"/>
        <end position="1815"/>
    </location>
</feature>
<dbReference type="GO" id="GO:0005737">
    <property type="term" value="C:cytoplasm"/>
    <property type="evidence" value="ECO:0007669"/>
    <property type="project" value="TreeGrafter"/>
</dbReference>
<feature type="compositionally biased region" description="Polar residues" evidence="6">
    <location>
        <begin position="1046"/>
        <end position="1055"/>
    </location>
</feature>
<dbReference type="PRINTS" id="PR00405">
    <property type="entry name" value="REVINTRACTNG"/>
</dbReference>
<evidence type="ECO:0000313" key="10">
    <source>
        <dbReference type="Proteomes" id="UP001294444"/>
    </source>
</evidence>
<dbReference type="Proteomes" id="UP001294444">
    <property type="component" value="Unassembled WGS sequence"/>
</dbReference>
<dbReference type="Gene3D" id="2.30.29.30">
    <property type="entry name" value="Pleckstrin-homology domain (PH domain)/Phosphotyrosine-binding domain (PTB)"/>
    <property type="match status" value="1"/>
</dbReference>
<feature type="compositionally biased region" description="Polar residues" evidence="6">
    <location>
        <begin position="893"/>
        <end position="904"/>
    </location>
</feature>
<feature type="compositionally biased region" description="Basic and acidic residues" evidence="6">
    <location>
        <begin position="926"/>
        <end position="944"/>
    </location>
</feature>
<feature type="compositionally biased region" description="Low complexity" evidence="6">
    <location>
        <begin position="183"/>
        <end position="192"/>
    </location>
</feature>
<feature type="compositionally biased region" description="Polar residues" evidence="6">
    <location>
        <begin position="1573"/>
        <end position="1586"/>
    </location>
</feature>
<dbReference type="GO" id="GO:0008270">
    <property type="term" value="F:zinc ion binding"/>
    <property type="evidence" value="ECO:0007669"/>
    <property type="project" value="UniProtKB-KW"/>
</dbReference>
<protein>
    <submittedName>
        <fullName evidence="9">Uncharacterized protein</fullName>
    </submittedName>
</protein>
<dbReference type="GO" id="GO:0005096">
    <property type="term" value="F:GTPase activator activity"/>
    <property type="evidence" value="ECO:0007669"/>
    <property type="project" value="UniProtKB-KW"/>
</dbReference>
<evidence type="ECO:0000259" key="7">
    <source>
        <dbReference type="PROSITE" id="PS50003"/>
    </source>
</evidence>
<feature type="compositionally biased region" description="Polar residues" evidence="6">
    <location>
        <begin position="524"/>
        <end position="535"/>
    </location>
</feature>
<evidence type="ECO:0000259" key="8">
    <source>
        <dbReference type="PROSITE" id="PS50115"/>
    </source>
</evidence>
<feature type="compositionally biased region" description="Basic and acidic residues" evidence="6">
    <location>
        <begin position="1791"/>
        <end position="1803"/>
    </location>
</feature>
<comment type="caution">
    <text evidence="9">The sequence shown here is derived from an EMBL/GenBank/DDBJ whole genome shotgun (WGS) entry which is preliminary data.</text>
</comment>
<dbReference type="Pfam" id="PF01412">
    <property type="entry name" value="ArfGap"/>
    <property type="match status" value="1"/>
</dbReference>
<dbReference type="SMART" id="SM00233">
    <property type="entry name" value="PH"/>
    <property type="match status" value="1"/>
</dbReference>
<feature type="region of interest" description="Disordered" evidence="6">
    <location>
        <begin position="1040"/>
        <end position="1063"/>
    </location>
</feature>
<dbReference type="InterPro" id="IPR001849">
    <property type="entry name" value="PH_domain"/>
</dbReference>
<dbReference type="SUPFAM" id="SSF50729">
    <property type="entry name" value="PH domain-like"/>
    <property type="match status" value="1"/>
</dbReference>
<feature type="domain" description="Arf-GAP" evidence="8">
    <location>
        <begin position="1422"/>
        <end position="1546"/>
    </location>
</feature>
<dbReference type="SUPFAM" id="SSF57863">
    <property type="entry name" value="ArfGap/RecO-like zinc finger"/>
    <property type="match status" value="1"/>
</dbReference>
<accession>A0AAJ4XGW3</accession>
<feature type="region of interest" description="Disordered" evidence="6">
    <location>
        <begin position="74"/>
        <end position="134"/>
    </location>
</feature>
<dbReference type="InterPro" id="IPR051718">
    <property type="entry name" value="ARF_GTPase-activating"/>
</dbReference>
<dbReference type="InterPro" id="IPR027267">
    <property type="entry name" value="AH/BAR_dom_sf"/>
</dbReference>
<feature type="compositionally biased region" description="Low complexity" evidence="6">
    <location>
        <begin position="88"/>
        <end position="97"/>
    </location>
</feature>
<dbReference type="EMBL" id="OAPG01000001">
    <property type="protein sequence ID" value="SNX82087.1"/>
    <property type="molecule type" value="Genomic_DNA"/>
</dbReference>
<evidence type="ECO:0000256" key="1">
    <source>
        <dbReference type="ARBA" id="ARBA00022468"/>
    </source>
</evidence>
<dbReference type="CDD" id="cd08204">
    <property type="entry name" value="ArfGap"/>
    <property type="match status" value="1"/>
</dbReference>
<evidence type="ECO:0000256" key="5">
    <source>
        <dbReference type="PROSITE-ProRule" id="PRU00288"/>
    </source>
</evidence>
<dbReference type="PANTHER" id="PTHR45705:SF1">
    <property type="entry name" value="FI20236P1"/>
    <property type="match status" value="1"/>
</dbReference>
<evidence type="ECO:0000256" key="6">
    <source>
        <dbReference type="SAM" id="MobiDB-lite"/>
    </source>
</evidence>
<keyword evidence="1" id="KW-0343">GTPase activation</keyword>
<dbReference type="InterPro" id="IPR001164">
    <property type="entry name" value="ArfGAP_dom"/>
</dbReference>
<proteinExistence type="predicted"/>
<dbReference type="FunFam" id="1.10.220.150:FF:000009">
    <property type="entry name" value="stromal membrane-associated protein 1 isoform X1"/>
    <property type="match status" value="1"/>
</dbReference>
<dbReference type="InterPro" id="IPR038508">
    <property type="entry name" value="ArfGAP_dom_sf"/>
</dbReference>
<evidence type="ECO:0000313" key="9">
    <source>
        <dbReference type="EMBL" id="SNX82087.1"/>
    </source>
</evidence>
<dbReference type="FunFam" id="2.30.29.30:FF:000252">
    <property type="entry name" value="ARF GTPase activator (Csx2)"/>
    <property type="match status" value="1"/>
</dbReference>
<dbReference type="SMART" id="SM00105">
    <property type="entry name" value="ArfGap"/>
    <property type="match status" value="1"/>
</dbReference>
<dbReference type="SUPFAM" id="SSF103657">
    <property type="entry name" value="BAR/IMD domain-like"/>
    <property type="match status" value="1"/>
</dbReference>
<name>A0AAJ4XGW3_9BASI</name>
<keyword evidence="10" id="KW-1185">Reference proteome</keyword>
<feature type="domain" description="PH" evidence="7">
    <location>
        <begin position="1062"/>
        <end position="1176"/>
    </location>
</feature>
<feature type="region of interest" description="Disordered" evidence="6">
    <location>
        <begin position="1272"/>
        <end position="1291"/>
    </location>
</feature>
<dbReference type="PROSITE" id="PS50003">
    <property type="entry name" value="PH_DOMAIN"/>
    <property type="match status" value="1"/>
</dbReference>
<gene>
    <name evidence="9" type="ORF">MEPE_00793</name>
</gene>
<sequence>MSIHAQIATMPNSASLAHNTTAHHHHNTSKLADPSTASFAFQIPGHAIYMANPQRLAVLSLNINATTTITTSRAVPTDQQVLPPPQLLSPRQPVSPLASSIHPPSPNAYRRTSASKTHSPHPPPSSFIPSFRSSSRTRPLSLDFGQKARDALTEFGRLASRRTSAMERANGAETLARVANGLNANASSSSSGHARRASLQPYTDHQQSAPLFSSLVDDSSHLHLASGDAVVLRSSSTCNFDLTPHRDPRFNSQVVPLGIQSIVRSDATPSQPAPIEFVSEPASALASASAAASAPNTLDPSQLLLKVRPPAELARHSWSKSASFLTANNANQYDTLESHAVTLRFRLRLCGSGTTPTSPSFSRANGMNTSSPDQGLGQVLFLSAASPQKLAEAINSPQSTIATAELASLEGISRVQVVSASDAVTTTVARGPRDCDFDWTWKSIDRSASSNGSRCCCAFVEMRPERNTATVLAAMSVHIEMPLPLAAHSSLLASANVSTPSKRGMSRADSLSLFAALNLDQDLSSPRSESATLGSNARAVSGAIDPSSSQNGQQLLHDVDPIHMLIDRTELSLEDLVNDSPIFRAAVGNLERRTASMKRSSKAVLKAAQEARLRILKLVEAEDAMDLAFDGLVGMAPETLGRLQDQFLRQARARIAQHRREQADVIETCLERPLSQIAELCRVAQEGFKLFEAESKTYYSQTQKWLANRSNADIAPFASGYDDAPSSMALKQDRSDEKQKLRELRFEQARLDLYAMLQRLHGGRAEAHLAQCILQLSQWLADLPSTLYGPDWTGQEQIPRLLALDAGLRIALDDHAVQLEQVESRSRCLGDRIRSLEAVLGKAGDADIDIVGAHRFEIEQEAPLQTSTNGAVASKARKFKSFLGVFAAGINNSPLSSSKGTSPNPEAAEFNKQGEPHAASIGEQTQKVDMRRRLSLKLKSDRGQHIGSNPRSPLNPQAPTSWKFDNASATPCRGTELQDTSRPKSGDAVEHLGDGWQSSPHAARTASDAASSAAGVHEVAAATDSDKGLGIFAPASPTTARAIDRSATTASSSIPNPVPGDERKKEGVLWAMVRSIAGPAGADAPRGLNRSSQWRECWIVLSGDGHISEFADWKNAKVLEPTNSLIDLRFATVREARGVDRRFAFEIVTRDSRRFFQAADEESMKDWMRAISKAIESLLNGTSSVRKLDRAIRASPFRNLDPAQRTGTFDENEEELGAEEGNDFAVRRLLDRTGKAFSQSMTDLSASGKTHGGERKDHPKIGAHLATLSEGYAESSARLSKRKPRHERGISNKTPISGYLVAGGLGLSAVDAAALHNRDGTGVSDDGSTCSMSANGEYDTEFDRQIEAVIQRSYGSQDDGTSHSGFSNSSANHIVDEMGKFKGSRTLNGSGRSTSSTFPPKTLSAWNGSVASATTSTKMSRSAEIAAISRQPENSRCADCQESDPRWASWMLTNEPCCIFICIDCSGVHRSLGVHISKVKSVDLDDWTEEQVQAARDWGNAKANAIWEHLKPAGLLPRHGDRKEFWRLKYVEQIWKAPVEIKSRPPQTNTTPAAQHVRSEQAAVVEDVDATPTRGSAQTADATSVSPEKRNRNTEGLRLAPTDQPTVPTSPRKLAEDLGSPKPNGPRPLPNRRSVSTQSIPTISPPQSPSSAELLVSMDHSLRRPISSAQLDQLDWPIQSSSHNRPGDDHTQVTAIPQIAAQGSLREQTGHREGGSSTVSMPVSASVPHLSSMACSTPHVSSAMMAARADPRLFPSSHLQSMDTKAQFSSPTSSFFLSNLKSTEPSPIFFDRPEARKNEHENWDSTSQIHQLNQA</sequence>